<evidence type="ECO:0000256" key="3">
    <source>
        <dbReference type="PROSITE-ProRule" id="PRU00023"/>
    </source>
</evidence>
<dbReference type="SUPFAM" id="SSF48403">
    <property type="entry name" value="Ankyrin repeat"/>
    <property type="match status" value="1"/>
</dbReference>
<evidence type="ECO:0000256" key="4">
    <source>
        <dbReference type="SAM" id="MobiDB-lite"/>
    </source>
</evidence>
<reference evidence="5 6" key="1">
    <citation type="submission" date="2024-09" db="EMBL/GenBank/DDBJ databases">
        <title>Chromosome-scale assembly of Riccia fluitans.</title>
        <authorList>
            <person name="Paukszto L."/>
            <person name="Sawicki J."/>
            <person name="Karawczyk K."/>
            <person name="Piernik-Szablinska J."/>
            <person name="Szczecinska M."/>
            <person name="Mazdziarz M."/>
        </authorList>
    </citation>
    <scope>NUCLEOTIDE SEQUENCE [LARGE SCALE GENOMIC DNA]</scope>
    <source>
        <strain evidence="5">Rf_01</strain>
        <tissue evidence="5">Aerial parts of the thallus</tissue>
    </source>
</reference>
<dbReference type="Pfam" id="PF00023">
    <property type="entry name" value="Ank"/>
    <property type="match status" value="1"/>
</dbReference>
<feature type="repeat" description="ANK" evidence="3">
    <location>
        <begin position="111"/>
        <end position="143"/>
    </location>
</feature>
<dbReference type="PROSITE" id="PS50088">
    <property type="entry name" value="ANK_REPEAT"/>
    <property type="match status" value="3"/>
</dbReference>
<dbReference type="Proteomes" id="UP001605036">
    <property type="component" value="Unassembled WGS sequence"/>
</dbReference>
<dbReference type="InterPro" id="IPR036770">
    <property type="entry name" value="Ankyrin_rpt-contain_sf"/>
</dbReference>
<keyword evidence="6" id="KW-1185">Reference proteome</keyword>
<comment type="caution">
    <text evidence="5">The sequence shown here is derived from an EMBL/GenBank/DDBJ whole genome shotgun (WGS) entry which is preliminary data.</text>
</comment>
<name>A0ABD1YXC8_9MARC</name>
<dbReference type="AlphaFoldDB" id="A0ABD1YXC8"/>
<dbReference type="InterPro" id="IPR002110">
    <property type="entry name" value="Ankyrin_rpt"/>
</dbReference>
<dbReference type="PROSITE" id="PS50297">
    <property type="entry name" value="ANK_REP_REGION"/>
    <property type="match status" value="2"/>
</dbReference>
<feature type="repeat" description="ANK" evidence="3">
    <location>
        <begin position="178"/>
        <end position="212"/>
    </location>
</feature>
<organism evidence="5 6">
    <name type="scientific">Riccia fluitans</name>
    <dbReference type="NCBI Taxonomy" id="41844"/>
    <lineage>
        <taxon>Eukaryota</taxon>
        <taxon>Viridiplantae</taxon>
        <taxon>Streptophyta</taxon>
        <taxon>Embryophyta</taxon>
        <taxon>Marchantiophyta</taxon>
        <taxon>Marchantiopsida</taxon>
        <taxon>Marchantiidae</taxon>
        <taxon>Marchantiales</taxon>
        <taxon>Ricciaceae</taxon>
        <taxon>Riccia</taxon>
    </lineage>
</organism>
<dbReference type="Pfam" id="PF12796">
    <property type="entry name" value="Ank_2"/>
    <property type="match status" value="1"/>
</dbReference>
<evidence type="ECO:0000313" key="5">
    <source>
        <dbReference type="EMBL" id="KAL2635211.1"/>
    </source>
</evidence>
<evidence type="ECO:0000256" key="1">
    <source>
        <dbReference type="ARBA" id="ARBA00022737"/>
    </source>
</evidence>
<accession>A0ABD1YXC8</accession>
<dbReference type="InterPro" id="IPR050776">
    <property type="entry name" value="Ank_Repeat/CDKN_Inhibitor"/>
</dbReference>
<sequence>MSGGGKPRANPPKAPGNEAGKAPVSKQSPPVSGAKIFSALGPASAVLATRHMSLEKSESTEVPTNRFSIYDLKAVKREILTVFDAAENGDNRAITKFSKVKNFDVDAKDRYGRTALIWAADCGHIHAVETLIRLSANIHATDNHTGRTAIHWAARAGNLPIVKLLVTYGADFCKEDRYGLTPLFLARNKGNEGEDVFKYLLGEGAPYNETKPVDVAAAEAEIAAEMAEIAATEKALDKAAAAAPGEAPAAVEDSAAGPAATSGVGPATLEGNSAVGAAAAATPGEAPATVEAAAIVVVVESAEASGEAPGSMDAPGFDG</sequence>
<dbReference type="EMBL" id="JBHFFA010000003">
    <property type="protein sequence ID" value="KAL2635211.1"/>
    <property type="molecule type" value="Genomic_DNA"/>
</dbReference>
<keyword evidence="1" id="KW-0677">Repeat</keyword>
<evidence type="ECO:0000256" key="2">
    <source>
        <dbReference type="ARBA" id="ARBA00023043"/>
    </source>
</evidence>
<proteinExistence type="predicted"/>
<feature type="region of interest" description="Disordered" evidence="4">
    <location>
        <begin position="1"/>
        <end position="30"/>
    </location>
</feature>
<evidence type="ECO:0000313" key="6">
    <source>
        <dbReference type="Proteomes" id="UP001605036"/>
    </source>
</evidence>
<protein>
    <submittedName>
        <fullName evidence="5">Uncharacterized protein</fullName>
    </submittedName>
</protein>
<gene>
    <name evidence="5" type="ORF">R1flu_006690</name>
</gene>
<dbReference type="PANTHER" id="PTHR24201">
    <property type="entry name" value="ANK_REP_REGION DOMAIN-CONTAINING PROTEIN"/>
    <property type="match status" value="1"/>
</dbReference>
<feature type="repeat" description="ANK" evidence="3">
    <location>
        <begin position="145"/>
        <end position="177"/>
    </location>
</feature>
<dbReference type="SMART" id="SM00248">
    <property type="entry name" value="ANK"/>
    <property type="match status" value="3"/>
</dbReference>
<dbReference type="Gene3D" id="1.25.40.20">
    <property type="entry name" value="Ankyrin repeat-containing domain"/>
    <property type="match status" value="1"/>
</dbReference>
<keyword evidence="2 3" id="KW-0040">ANK repeat</keyword>